<proteinExistence type="predicted"/>
<keyword evidence="3" id="KW-0716">Sensory transduction</keyword>
<keyword evidence="5" id="KW-0675">Receptor</keyword>
<keyword evidence="7" id="KW-0812">Transmembrane</keyword>
<feature type="region of interest" description="Disordered" evidence="6">
    <location>
        <begin position="173"/>
        <end position="194"/>
    </location>
</feature>
<dbReference type="PANTHER" id="PTHR26452">
    <property type="entry name" value="OLFACTORY RECEPTOR"/>
    <property type="match status" value="1"/>
</dbReference>
<keyword evidence="4" id="KW-0297">G-protein coupled receptor</keyword>
<dbReference type="EMBL" id="QXTE01000497">
    <property type="protein sequence ID" value="TFJ97402.1"/>
    <property type="molecule type" value="Genomic_DNA"/>
</dbReference>
<evidence type="ECO:0000256" key="7">
    <source>
        <dbReference type="SAM" id="Phobius"/>
    </source>
</evidence>
<evidence type="ECO:0000256" key="5">
    <source>
        <dbReference type="ARBA" id="ARBA00023170"/>
    </source>
</evidence>
<keyword evidence="9" id="KW-1185">Reference proteome</keyword>
<organism evidence="8 9">
    <name type="scientific">Platysternon megacephalum</name>
    <name type="common">big-headed turtle</name>
    <dbReference type="NCBI Taxonomy" id="55544"/>
    <lineage>
        <taxon>Eukaryota</taxon>
        <taxon>Metazoa</taxon>
        <taxon>Chordata</taxon>
        <taxon>Craniata</taxon>
        <taxon>Vertebrata</taxon>
        <taxon>Euteleostomi</taxon>
        <taxon>Archelosauria</taxon>
        <taxon>Testudinata</taxon>
        <taxon>Testudines</taxon>
        <taxon>Cryptodira</taxon>
        <taxon>Durocryptodira</taxon>
        <taxon>Testudinoidea</taxon>
        <taxon>Platysternidae</taxon>
        <taxon>Platysternon</taxon>
    </lineage>
</organism>
<accession>A0A4D9DRG2</accession>
<gene>
    <name evidence="8" type="ORF">DR999_PMT20743</name>
</gene>
<dbReference type="GO" id="GO:0007608">
    <property type="term" value="P:sensory perception of smell"/>
    <property type="evidence" value="ECO:0007669"/>
    <property type="project" value="UniProtKB-KW"/>
</dbReference>
<evidence type="ECO:0000256" key="4">
    <source>
        <dbReference type="ARBA" id="ARBA00023040"/>
    </source>
</evidence>
<evidence type="ECO:0000256" key="2">
    <source>
        <dbReference type="ARBA" id="ARBA00022475"/>
    </source>
</evidence>
<evidence type="ECO:0000256" key="1">
    <source>
        <dbReference type="ARBA" id="ARBA00004651"/>
    </source>
</evidence>
<evidence type="ECO:0000313" key="8">
    <source>
        <dbReference type="EMBL" id="TFJ97402.1"/>
    </source>
</evidence>
<feature type="region of interest" description="Disordered" evidence="6">
    <location>
        <begin position="297"/>
        <end position="319"/>
    </location>
</feature>
<evidence type="ECO:0000256" key="3">
    <source>
        <dbReference type="ARBA" id="ARBA00022725"/>
    </source>
</evidence>
<feature type="transmembrane region" description="Helical" evidence="7">
    <location>
        <begin position="268"/>
        <end position="291"/>
    </location>
</feature>
<keyword evidence="4" id="KW-0807">Transducer</keyword>
<reference evidence="8 9" key="1">
    <citation type="submission" date="2019-04" db="EMBL/GenBank/DDBJ databases">
        <title>Draft genome of the big-headed turtle Platysternon megacephalum.</title>
        <authorList>
            <person name="Gong S."/>
        </authorList>
    </citation>
    <scope>NUCLEOTIDE SEQUENCE [LARGE SCALE GENOMIC DNA]</scope>
    <source>
        <strain evidence="8">DO16091913</strain>
        <tissue evidence="8">Muscle</tissue>
    </source>
</reference>
<comment type="subcellular location">
    <subcellularLocation>
        <location evidence="1">Cell membrane</location>
        <topology evidence="1">Multi-pass membrane protein</topology>
    </subcellularLocation>
</comment>
<feature type="transmembrane region" description="Helical" evidence="7">
    <location>
        <begin position="146"/>
        <end position="170"/>
    </location>
</feature>
<feature type="transmembrane region" description="Helical" evidence="7">
    <location>
        <begin position="64"/>
        <end position="82"/>
    </location>
</feature>
<protein>
    <submittedName>
        <fullName evidence="8">Choline transporter-like protein 4</fullName>
    </submittedName>
</protein>
<reference evidence="8 9" key="2">
    <citation type="submission" date="2019-04" db="EMBL/GenBank/DDBJ databases">
        <title>The genome sequence of big-headed turtle.</title>
        <authorList>
            <person name="Gong S."/>
        </authorList>
    </citation>
    <scope>NUCLEOTIDE SEQUENCE [LARGE SCALE GENOMIC DNA]</scope>
    <source>
        <strain evidence="8">DO16091913</strain>
        <tissue evidence="8">Muscle</tissue>
    </source>
</reference>
<dbReference type="Proteomes" id="UP000297703">
    <property type="component" value="Unassembled WGS sequence"/>
</dbReference>
<dbReference type="InterPro" id="IPR050516">
    <property type="entry name" value="Olfactory_GPCR"/>
</dbReference>
<keyword evidence="7" id="KW-0472">Membrane</keyword>
<name>A0A4D9DRG2_9SAUR</name>
<comment type="caution">
    <text evidence="8">The sequence shown here is derived from an EMBL/GenBank/DDBJ whole genome shotgun (WGS) entry which is preliminary data.</text>
</comment>
<evidence type="ECO:0000256" key="6">
    <source>
        <dbReference type="SAM" id="MobiDB-lite"/>
    </source>
</evidence>
<evidence type="ECO:0000313" key="9">
    <source>
        <dbReference type="Proteomes" id="UP000297703"/>
    </source>
</evidence>
<keyword evidence="7" id="KW-1133">Transmembrane helix</keyword>
<dbReference type="GO" id="GO:0004930">
    <property type="term" value="F:G protein-coupled receptor activity"/>
    <property type="evidence" value="ECO:0007669"/>
    <property type="project" value="UniProtKB-KW"/>
</dbReference>
<dbReference type="GO" id="GO:0005886">
    <property type="term" value="C:plasma membrane"/>
    <property type="evidence" value="ECO:0007669"/>
    <property type="project" value="UniProtKB-SubCell"/>
</dbReference>
<keyword evidence="2" id="KW-1003">Cell membrane</keyword>
<keyword evidence="3" id="KW-0552">Olfaction</keyword>
<dbReference type="AlphaFoldDB" id="A0A4D9DRG2"/>
<dbReference type="OrthoDB" id="8772365at2759"/>
<sequence>MAARLRYCSRRLQHFFCDLPPLLHLSCTRPFSNELAAFTEGVLVQRGEVGNLLRENILAWDPKILTVSILLDLVTLTIWVVTASKSYLFEPQRRRLGRIHFFIGKRRFPPMHATRRQNISVANHHQQRGEVGNLLRENILAWDPKILTVSILLDLVTLTIWVVTASKSYLFEPQRRRSRSHDSPTSPGGDWLRQEPWELVPGEDSWMPGKGAIKAPAPPEWKAAAPAPRETQTLPLPRSVPPPMAGSNRTGVTDFLLVGFPSRRDLSLLLFSLALPVFLLGLAGNLGLATVSRPHSDQRPLETNGGVCLNPNAAPPAPV</sequence>